<keyword evidence="1" id="KW-0732">Signal</keyword>
<evidence type="ECO:0000313" key="4">
    <source>
        <dbReference type="Proteomes" id="UP001309876"/>
    </source>
</evidence>
<comment type="caution">
    <text evidence="3">The sequence shown here is derived from an EMBL/GenBank/DDBJ whole genome shotgun (WGS) entry which is preliminary data.</text>
</comment>
<evidence type="ECO:0000259" key="2">
    <source>
        <dbReference type="Pfam" id="PF13883"/>
    </source>
</evidence>
<protein>
    <recommendedName>
        <fullName evidence="2">CREG-like beta-barrel domain-containing protein</fullName>
    </recommendedName>
</protein>
<reference evidence="3 4" key="1">
    <citation type="submission" date="2023-08" db="EMBL/GenBank/DDBJ databases">
        <title>Black Yeasts Isolated from many extreme environments.</title>
        <authorList>
            <person name="Coleine C."/>
            <person name="Stajich J.E."/>
            <person name="Selbmann L."/>
        </authorList>
    </citation>
    <scope>NUCLEOTIDE SEQUENCE [LARGE SCALE GENOMIC DNA]</scope>
    <source>
        <strain evidence="3 4">CCFEE 5910</strain>
    </source>
</reference>
<dbReference type="EMBL" id="JAVRRJ010000001">
    <property type="protein sequence ID" value="KAK5090002.1"/>
    <property type="molecule type" value="Genomic_DNA"/>
</dbReference>
<feature type="signal peptide" evidence="1">
    <location>
        <begin position="1"/>
        <end position="20"/>
    </location>
</feature>
<proteinExistence type="predicted"/>
<feature type="domain" description="CREG-like beta-barrel" evidence="2">
    <location>
        <begin position="54"/>
        <end position="232"/>
    </location>
</feature>
<keyword evidence="4" id="KW-1185">Reference proteome</keyword>
<accession>A0AAN7YDK9</accession>
<dbReference type="InterPro" id="IPR012349">
    <property type="entry name" value="Split_barrel_FMN-bd"/>
</dbReference>
<dbReference type="InterPro" id="IPR055343">
    <property type="entry name" value="CREG_beta-barrel"/>
</dbReference>
<dbReference type="Proteomes" id="UP001309876">
    <property type="component" value="Unassembled WGS sequence"/>
</dbReference>
<evidence type="ECO:0000256" key="1">
    <source>
        <dbReference type="SAM" id="SignalP"/>
    </source>
</evidence>
<dbReference type="SUPFAM" id="SSF50475">
    <property type="entry name" value="FMN-binding split barrel"/>
    <property type="match status" value="1"/>
</dbReference>
<gene>
    <name evidence="3" type="ORF">LTR05_000171</name>
</gene>
<feature type="chain" id="PRO_5042972164" description="CREG-like beta-barrel domain-containing protein" evidence="1">
    <location>
        <begin position="21"/>
        <end position="252"/>
    </location>
</feature>
<dbReference type="PANTHER" id="PTHR37273:SF1">
    <property type="entry name" value="ADL397C-AP"/>
    <property type="match status" value="1"/>
</dbReference>
<name>A0AAN7YDK9_9EURO</name>
<organism evidence="3 4">
    <name type="scientific">Lithohypha guttulata</name>
    <dbReference type="NCBI Taxonomy" id="1690604"/>
    <lineage>
        <taxon>Eukaryota</taxon>
        <taxon>Fungi</taxon>
        <taxon>Dikarya</taxon>
        <taxon>Ascomycota</taxon>
        <taxon>Pezizomycotina</taxon>
        <taxon>Eurotiomycetes</taxon>
        <taxon>Chaetothyriomycetidae</taxon>
        <taxon>Chaetothyriales</taxon>
        <taxon>Trichomeriaceae</taxon>
        <taxon>Lithohypha</taxon>
    </lineage>
</organism>
<dbReference type="Pfam" id="PF13883">
    <property type="entry name" value="CREG_beta-barrel"/>
    <property type="match status" value="1"/>
</dbReference>
<evidence type="ECO:0000313" key="3">
    <source>
        <dbReference type="EMBL" id="KAK5090002.1"/>
    </source>
</evidence>
<dbReference type="Gene3D" id="2.30.110.10">
    <property type="entry name" value="Electron Transport, Fmn-binding Protein, Chain A"/>
    <property type="match status" value="1"/>
</dbReference>
<sequence>MHLPIPLLSLFLAITPPLQASPAPANPQIPSPQHILVDSDALPTEFESTGFRIPTRNESTVLARRLLAKSRAGVLSTIFPKNITSPYVPAAVANTPIGLPDYIASCEEPTGNPTLLALTISTSTRNAVAGSNVSLAISWWDEYVKLTHAEPWSAANLPRASLIGYLEEMTKEEVEKAGVVKCFTGLHGDSRWWLPGDKSAAHAGVWMRMVVEQVYWIGGFGDRAFIGWFDPEVWRGVRTEEWKAVRLPGEKD</sequence>
<dbReference type="PANTHER" id="PTHR37273">
    <property type="entry name" value="CHROMOSOME 8, WHOLE GENOME SHOTGUN SEQUENCE"/>
    <property type="match status" value="1"/>
</dbReference>
<dbReference type="AlphaFoldDB" id="A0AAN7YDK9"/>